<feature type="compositionally biased region" description="Basic and acidic residues" evidence="9">
    <location>
        <begin position="41"/>
        <end position="50"/>
    </location>
</feature>
<evidence type="ECO:0000256" key="9">
    <source>
        <dbReference type="SAM" id="MobiDB-lite"/>
    </source>
</evidence>
<evidence type="ECO:0000256" key="5">
    <source>
        <dbReference type="ARBA" id="ARBA00022771"/>
    </source>
</evidence>
<dbReference type="Proteomes" id="UP000794436">
    <property type="component" value="Unassembled WGS sequence"/>
</dbReference>
<keyword evidence="6 8" id="KW-0862">Zinc</keyword>
<organism evidence="12 13">
    <name type="scientific">Pythium oligandrum</name>
    <name type="common">Mycoparasitic fungus</name>
    <dbReference type="NCBI Taxonomy" id="41045"/>
    <lineage>
        <taxon>Eukaryota</taxon>
        <taxon>Sar</taxon>
        <taxon>Stramenopiles</taxon>
        <taxon>Oomycota</taxon>
        <taxon>Peronosporomycetes</taxon>
        <taxon>Pythiales</taxon>
        <taxon>Pythiaceae</taxon>
        <taxon>Pythium</taxon>
    </lineage>
</organism>
<dbReference type="GO" id="GO:0004386">
    <property type="term" value="F:helicase activity"/>
    <property type="evidence" value="ECO:0007669"/>
    <property type="project" value="InterPro"/>
</dbReference>
<comment type="subcellular location">
    <subcellularLocation>
        <location evidence="1">Cytoplasm</location>
    </subcellularLocation>
</comment>
<dbReference type="InterPro" id="IPR027417">
    <property type="entry name" value="P-loop_NTPase"/>
</dbReference>
<dbReference type="SUPFAM" id="SSF52540">
    <property type="entry name" value="P-loop containing nucleoside triphosphate hydrolases"/>
    <property type="match status" value="1"/>
</dbReference>
<dbReference type="SMART" id="SM00356">
    <property type="entry name" value="ZnF_C3H1"/>
    <property type="match status" value="1"/>
</dbReference>
<evidence type="ECO:0000259" key="11">
    <source>
        <dbReference type="PROSITE" id="PS51981"/>
    </source>
</evidence>
<feature type="domain" description="C3H1-type" evidence="10">
    <location>
        <begin position="8"/>
        <end position="36"/>
    </location>
</feature>
<dbReference type="InterPro" id="IPR041677">
    <property type="entry name" value="DNA2/NAM7_AAA_11"/>
</dbReference>
<feature type="region of interest" description="Disordered" evidence="9">
    <location>
        <begin position="36"/>
        <end position="60"/>
    </location>
</feature>
<evidence type="ECO:0000313" key="12">
    <source>
        <dbReference type="EMBL" id="TMW58314.1"/>
    </source>
</evidence>
<evidence type="ECO:0000256" key="3">
    <source>
        <dbReference type="ARBA" id="ARBA00022723"/>
    </source>
</evidence>
<dbReference type="GO" id="GO:0008270">
    <property type="term" value="F:zinc ion binding"/>
    <property type="evidence" value="ECO:0007669"/>
    <property type="project" value="UniProtKB-KW"/>
</dbReference>
<evidence type="ECO:0000256" key="8">
    <source>
        <dbReference type="PROSITE-ProRule" id="PRU00723"/>
    </source>
</evidence>
<dbReference type="GO" id="GO:0005737">
    <property type="term" value="C:cytoplasm"/>
    <property type="evidence" value="ECO:0007669"/>
    <property type="project" value="UniProtKB-SubCell"/>
</dbReference>
<evidence type="ECO:0000256" key="6">
    <source>
        <dbReference type="ARBA" id="ARBA00022833"/>
    </source>
</evidence>
<keyword evidence="13" id="KW-1185">Reference proteome</keyword>
<accession>A0A8K1C7X4</accession>
<dbReference type="CDD" id="cd06008">
    <property type="entry name" value="NF-X1-zinc-finger"/>
    <property type="match status" value="1"/>
</dbReference>
<dbReference type="InterPro" id="IPR000571">
    <property type="entry name" value="Znf_CCCH"/>
</dbReference>
<dbReference type="InterPro" id="IPR046439">
    <property type="entry name" value="ZF_RZ_dom"/>
</dbReference>
<evidence type="ECO:0000313" key="13">
    <source>
        <dbReference type="Proteomes" id="UP000794436"/>
    </source>
</evidence>
<dbReference type="OrthoDB" id="2423195at2759"/>
<name>A0A8K1C7X4_PYTOL</name>
<dbReference type="PANTHER" id="PTHR10887:SF341">
    <property type="entry name" value="NFX1-TYPE ZINC FINGER-CONTAINING PROTEIN 1"/>
    <property type="match status" value="1"/>
</dbReference>
<protein>
    <recommendedName>
        <fullName evidence="14">NFX1-type zinc finger-containing protein 1</fullName>
    </recommendedName>
</protein>
<dbReference type="InterPro" id="IPR041679">
    <property type="entry name" value="DNA2/NAM7-like_C"/>
</dbReference>
<dbReference type="InterPro" id="IPR000967">
    <property type="entry name" value="Znf_NFX1"/>
</dbReference>
<sequence>MMQAPGRKKQSAVCRHFAQGGNCRFGSTCRFVHAVDGGGGSRKDSTRRQLDAPTPSTTTTSSFSLAELRRVLTEQLHRDLVMNAHASDALVVLWDKHPDGYKQDVRWKPFLLVETTAKPRTLTTSNDAMIFVNSALQALRSPSVAPEFIRALGERGGMGVEILERFVRFEYSESAGRKRDVVSFQRGLVPFLMLLTSKRLDQAARLNVQAANYVYSCVVEHRQELFGKYIERLAQVVYHGNIEDIHLSHERFLQDSFGTQFAPLCFSQLVLPFLILLELLANKFREVAYDELFPRTVKKVGELVLEWIVDHEPDDLDSAHCFQLIQKAIDRLLAISTRSAVAMRAGQAMAARQQRNAQGVHAVDPVEQQWNLMPVVPPGEALMDNGAFGPRHDNDKMEIKEISILPTTSEVFSPHTPALPGNFAFLDGAHWLPPGPERWIDTHFRLFREDMCQILRESLQDLAGRFENSKRFNVGRVKGEKVDFSLYQISQYGLVMLHTGSDVKGGYKLRQGLCVDLEFPLSTLGTKFKERDRAQFWDRSGRLRRDSMVAVVSYASGSLEVVFSKVVVREIANLVKDPAKISVQPYSSADLKVVRTWQQVGASIFLVELNKLFFDSYEPVLKALQEVSAFDIPFLDHLAPVVPMQGGRMDVPQYCLQPGFRFDLSPCLKGNRRVHLEPDDVQSRALCVQNLVRESTLEKDQAEAVVGALCSQVACIQGLPGSGKSFIGNLITQVILKANVTPILVVCYTNHALDQFLCHLLDSGINKIVRIGGQSKEPRLEPYNLSKLEKPPHGRELYYLYSQLDEAAEDLNYVYNELSGKITWRRMRNFLEDEYPNCYQQFVERDDQLFDDGWNVAGCDNVLDYWLDGIDNPPPRRGRQRNVDLHRGDIWSWSVPERKQVYAYWQRELLAGREDEVVKAQKKYDRILTELNGVRNRADADALQNAQVIGMTTTGVAKHRQKIAAVNPKVVICEEAGEVLEAQLMACLTPSCQQMILIGDHQQLRPHIAVYDLSVESRRGQKYRLDVSMFERLVSQDSGTGVPMWTLTEQHRMRPQISQFVRTLFYPRLRDAAETEVYESVKGIDKNVFFVNHTCPEDGAAAKDQQMAGSIRSHSNALEVQYVVATLRYLLQQNYQTSDIAILTPYVSQLLAIREALRGEFVIQLSELDEAEVKQELAEDELAEQLSDTRAKMQGATQTQLSKAIRLATVDNFQGEEAKIILVSLVRSTIQKGEEGRSTIGFLKIPNRINVLLSRAMHGMYLVGHGALLREKSEHWRKVIEILEEDECIGDGLPIHCQKHPDDHRVVRLPKDFKVEAPHGGCLRPCGLRLPNCGHICQLMCHSDQPTHETVYCDKPCARLHNGCGHLCPKNCGDKCGRCETVVGNITLPCGHGHSNTKCWEALSPSKVYCRTPVEKVVPECGHTVKVQCGDTKLVCKQRCGTPLSCGHECRRECADCTRSTVKAMNEHSERIITPITRTEHGACQKECGRVLSCAHRCQGVCHPRTPCPPCSSRCDIFQCVHGGCAHKCSTMCSACCETCEWECEHQGRCELPCGSPCIRRLCDERCSRILDCGHRCPSICGEACPSVDFCHVCADADKKQKQVDLIMFQSYEEVDPDEDPIVVLPCCRVMYTKDSMDGVVGISRAYSPEGLPTALPSELIAMPQCPNCNRPIRGINRYNRVTKRAAIDAAEKKFIESSQRALVELQSRLQLMLTKKEAEKDKAFVKAVQKFARDTKRPPCQKAFEACVAALERSGQSMAQELLPVPNSKFQYGGYSNLLLAHYYLRIENVKDAEAFAHMAITRFVDGGFSIQLRETRLVLTQALLLKAREVLTNVKEIEGRVDAIDSICEEVEAQLHELPSGYQAAVVNGVVEETRAMRLRARGPFYEEVTEDERRSVLVAMQVEFRGTGHWYRCPNGHPYSVGECGMPMQESSCPECGAVVGGSDHTPAAGNLHYNAIERL</sequence>
<dbReference type="Gene3D" id="3.40.50.300">
    <property type="entry name" value="P-loop containing nucleotide triphosphate hydrolases"/>
    <property type="match status" value="2"/>
</dbReference>
<keyword evidence="3 8" id="KW-0479">Metal-binding</keyword>
<comment type="caution">
    <text evidence="12">The sequence shown here is derived from an EMBL/GenBank/DDBJ whole genome shotgun (WGS) entry which is preliminary data.</text>
</comment>
<dbReference type="Pfam" id="PF13087">
    <property type="entry name" value="AAA_12"/>
    <property type="match status" value="1"/>
</dbReference>
<dbReference type="CDD" id="cd17936">
    <property type="entry name" value="EEXXEc_NFX1"/>
    <property type="match status" value="1"/>
</dbReference>
<dbReference type="Pfam" id="PF13086">
    <property type="entry name" value="AAA_11"/>
    <property type="match status" value="1"/>
</dbReference>
<evidence type="ECO:0000259" key="10">
    <source>
        <dbReference type="PROSITE" id="PS50103"/>
    </source>
</evidence>
<keyword evidence="7" id="KW-0391">Immunity</keyword>
<dbReference type="GO" id="GO:0031048">
    <property type="term" value="P:regulatory ncRNA-mediated heterochromatin formation"/>
    <property type="evidence" value="ECO:0007669"/>
    <property type="project" value="TreeGrafter"/>
</dbReference>
<proteinExistence type="predicted"/>
<dbReference type="SUPFAM" id="SSF90229">
    <property type="entry name" value="CCCH zinc finger"/>
    <property type="match status" value="1"/>
</dbReference>
<reference evidence="12" key="1">
    <citation type="submission" date="2019-03" db="EMBL/GenBank/DDBJ databases">
        <title>Long read genome sequence of the mycoparasitic Pythium oligandrum ATCC 38472 isolated from sugarbeet rhizosphere.</title>
        <authorList>
            <person name="Gaulin E."/>
        </authorList>
    </citation>
    <scope>NUCLEOTIDE SEQUENCE</scope>
    <source>
        <strain evidence="12">ATCC 38472_TT</strain>
    </source>
</reference>
<dbReference type="CDD" id="cd18808">
    <property type="entry name" value="SF1_C_Upf1"/>
    <property type="match status" value="1"/>
</dbReference>
<keyword evidence="2" id="KW-0963">Cytoplasm</keyword>
<evidence type="ECO:0008006" key="14">
    <source>
        <dbReference type="Google" id="ProtNLM"/>
    </source>
</evidence>
<keyword evidence="4" id="KW-0677">Repeat</keyword>
<dbReference type="InterPro" id="IPR047187">
    <property type="entry name" value="SF1_C_Upf1"/>
</dbReference>
<dbReference type="FunFam" id="3.40.50.300:FF:001660">
    <property type="entry name" value="NF-X1 finger and helicase protein, putative"/>
    <property type="match status" value="1"/>
</dbReference>
<dbReference type="GO" id="GO:0031380">
    <property type="term" value="C:nuclear RNA-directed RNA polymerase complex"/>
    <property type="evidence" value="ECO:0007669"/>
    <property type="project" value="TreeGrafter"/>
</dbReference>
<evidence type="ECO:0000256" key="4">
    <source>
        <dbReference type="ARBA" id="ARBA00022737"/>
    </source>
</evidence>
<dbReference type="InterPro" id="IPR045055">
    <property type="entry name" value="DNA2/NAM7-like"/>
</dbReference>
<dbReference type="GO" id="GO:0002376">
    <property type="term" value="P:immune system process"/>
    <property type="evidence" value="ECO:0007669"/>
    <property type="project" value="UniProtKB-KW"/>
</dbReference>
<dbReference type="Pfam" id="PF18044">
    <property type="entry name" value="zf-CCCH_4"/>
    <property type="match status" value="1"/>
</dbReference>
<dbReference type="PANTHER" id="PTHR10887">
    <property type="entry name" value="DNA2/NAM7 HELICASE FAMILY"/>
    <property type="match status" value="1"/>
</dbReference>
<dbReference type="EMBL" id="SPLM01000112">
    <property type="protein sequence ID" value="TMW58314.1"/>
    <property type="molecule type" value="Genomic_DNA"/>
</dbReference>
<dbReference type="SMART" id="SM00438">
    <property type="entry name" value="ZnF_NFX"/>
    <property type="match status" value="3"/>
</dbReference>
<evidence type="ECO:0000256" key="7">
    <source>
        <dbReference type="ARBA" id="ARBA00022859"/>
    </source>
</evidence>
<feature type="domain" description="RZ-type" evidence="11">
    <location>
        <begin position="1891"/>
        <end position="1963"/>
    </location>
</feature>
<dbReference type="InterPro" id="IPR041367">
    <property type="entry name" value="Znf-CCCH_4"/>
</dbReference>
<dbReference type="Pfam" id="PF20173">
    <property type="entry name" value="ZnF_RZ-type"/>
    <property type="match status" value="1"/>
</dbReference>
<keyword evidence="5 8" id="KW-0863">Zinc-finger</keyword>
<evidence type="ECO:0000256" key="1">
    <source>
        <dbReference type="ARBA" id="ARBA00004496"/>
    </source>
</evidence>
<dbReference type="PROSITE" id="PS51981">
    <property type="entry name" value="ZF_RZ"/>
    <property type="match status" value="1"/>
</dbReference>
<feature type="zinc finger region" description="C3H1-type" evidence="8">
    <location>
        <begin position="8"/>
        <end position="36"/>
    </location>
</feature>
<evidence type="ECO:0000256" key="2">
    <source>
        <dbReference type="ARBA" id="ARBA00022490"/>
    </source>
</evidence>
<gene>
    <name evidence="12" type="ORF">Poli38472_011902</name>
</gene>
<dbReference type="InterPro" id="IPR036855">
    <property type="entry name" value="Znf_CCCH_sf"/>
</dbReference>
<dbReference type="PROSITE" id="PS50103">
    <property type="entry name" value="ZF_C3H1"/>
    <property type="match status" value="1"/>
</dbReference>